<dbReference type="InterPro" id="IPR036412">
    <property type="entry name" value="HAD-like_sf"/>
</dbReference>
<dbReference type="Pfam" id="PF08282">
    <property type="entry name" value="Hydrolase_3"/>
    <property type="match status" value="1"/>
</dbReference>
<dbReference type="InterPro" id="IPR023214">
    <property type="entry name" value="HAD_sf"/>
</dbReference>
<dbReference type="GO" id="GO:0000287">
    <property type="term" value="F:magnesium ion binding"/>
    <property type="evidence" value="ECO:0007669"/>
    <property type="project" value="TreeGrafter"/>
</dbReference>
<evidence type="ECO:0000313" key="2">
    <source>
        <dbReference type="Proteomes" id="UP000886879"/>
    </source>
</evidence>
<reference evidence="1" key="2">
    <citation type="journal article" date="2021" name="PeerJ">
        <title>Extensive microbial diversity within the chicken gut microbiome revealed by metagenomics and culture.</title>
        <authorList>
            <person name="Gilroy R."/>
            <person name="Ravi A."/>
            <person name="Getino M."/>
            <person name="Pursley I."/>
            <person name="Horton D.L."/>
            <person name="Alikhan N.F."/>
            <person name="Baker D."/>
            <person name="Gharbi K."/>
            <person name="Hall N."/>
            <person name="Watson M."/>
            <person name="Adriaenssens E.M."/>
            <person name="Foster-Nyarko E."/>
            <person name="Jarju S."/>
            <person name="Secka A."/>
            <person name="Antonio M."/>
            <person name="Oren A."/>
            <person name="Chaudhuri R.R."/>
            <person name="La Ragione R."/>
            <person name="Hildebrand F."/>
            <person name="Pallen M.J."/>
        </authorList>
    </citation>
    <scope>NUCLEOTIDE SEQUENCE</scope>
    <source>
        <strain evidence="1">ChiGjej2B2-12916</strain>
    </source>
</reference>
<protein>
    <submittedName>
        <fullName evidence="1">HAD family hydrolase</fullName>
    </submittedName>
</protein>
<dbReference type="InterPro" id="IPR000150">
    <property type="entry name" value="Cof"/>
</dbReference>
<gene>
    <name evidence="1" type="ORF">IAD31_06760</name>
</gene>
<dbReference type="PANTHER" id="PTHR10000">
    <property type="entry name" value="PHOSPHOSERINE PHOSPHATASE"/>
    <property type="match status" value="1"/>
</dbReference>
<dbReference type="Gene3D" id="3.40.50.1000">
    <property type="entry name" value="HAD superfamily/HAD-like"/>
    <property type="match status" value="1"/>
</dbReference>
<reference evidence="1" key="1">
    <citation type="submission" date="2020-10" db="EMBL/GenBank/DDBJ databases">
        <authorList>
            <person name="Gilroy R."/>
        </authorList>
    </citation>
    <scope>NUCLEOTIDE SEQUENCE</scope>
    <source>
        <strain evidence="1">ChiGjej2B2-12916</strain>
    </source>
</reference>
<comment type="caution">
    <text evidence="1">The sequence shown here is derived from an EMBL/GenBank/DDBJ whole genome shotgun (WGS) entry which is preliminary data.</text>
</comment>
<dbReference type="NCBIfam" id="TIGR01484">
    <property type="entry name" value="HAD-SF-IIB"/>
    <property type="match status" value="1"/>
</dbReference>
<dbReference type="SFLD" id="SFLDG01140">
    <property type="entry name" value="C2.B:_Phosphomannomutase_and_P"/>
    <property type="match status" value="1"/>
</dbReference>
<name>A0A9D1CGS5_9FIRM</name>
<dbReference type="EMBL" id="DVFO01000067">
    <property type="protein sequence ID" value="HIQ61281.1"/>
    <property type="molecule type" value="Genomic_DNA"/>
</dbReference>
<dbReference type="Proteomes" id="UP000886879">
    <property type="component" value="Unassembled WGS sequence"/>
</dbReference>
<proteinExistence type="predicted"/>
<dbReference type="NCBIfam" id="TIGR00099">
    <property type="entry name" value="Cof-subfamily"/>
    <property type="match status" value="1"/>
</dbReference>
<accession>A0A9D1CGS5</accession>
<dbReference type="GO" id="GO:0005829">
    <property type="term" value="C:cytosol"/>
    <property type="evidence" value="ECO:0007669"/>
    <property type="project" value="TreeGrafter"/>
</dbReference>
<sequence length="271" mass="30526">MGKFDGVLLYTDYDDTLYNQHLTVSEENHRAIRYFMQEGGRFSIATGRAKRTFAPQIEKEHLEFNAPVVVSNGAGIYDFQAGRYVKESQLPHKAREHMAQLCAQYPDLSFEAYHGEEIYVYNPNVVTLKHLNRVGVPYQECGVDQMPTPWTKVIVEQDHPMLVQAQAYLLSHWGEDYEVIFSNPYLLEVTAKGANKGTMVAYVANLLGIKPENVYCMGDNQNDIPMLEVSAIPFAPANCAQPVKDWGARLVGHTDDHAVAQVIEILDGIYP</sequence>
<organism evidence="1 2">
    <name type="scientific">Candidatus Enterenecus faecium</name>
    <dbReference type="NCBI Taxonomy" id="2840780"/>
    <lineage>
        <taxon>Bacteria</taxon>
        <taxon>Bacillati</taxon>
        <taxon>Bacillota</taxon>
        <taxon>Clostridia</taxon>
        <taxon>Eubacteriales</taxon>
        <taxon>Candidatus Enterenecus</taxon>
    </lineage>
</organism>
<dbReference type="InterPro" id="IPR006379">
    <property type="entry name" value="HAD-SF_hydro_IIB"/>
</dbReference>
<dbReference type="Gene3D" id="3.30.1240.10">
    <property type="match status" value="1"/>
</dbReference>
<dbReference type="GO" id="GO:0016791">
    <property type="term" value="F:phosphatase activity"/>
    <property type="evidence" value="ECO:0007669"/>
    <property type="project" value="TreeGrafter"/>
</dbReference>
<keyword evidence="1" id="KW-0378">Hydrolase</keyword>
<dbReference type="AlphaFoldDB" id="A0A9D1CGS5"/>
<evidence type="ECO:0000313" key="1">
    <source>
        <dbReference type="EMBL" id="HIQ61281.1"/>
    </source>
</evidence>
<dbReference type="SUPFAM" id="SSF56784">
    <property type="entry name" value="HAD-like"/>
    <property type="match status" value="1"/>
</dbReference>
<dbReference type="SFLD" id="SFLDS00003">
    <property type="entry name" value="Haloacid_Dehalogenase"/>
    <property type="match status" value="1"/>
</dbReference>
<dbReference type="PANTHER" id="PTHR10000:SF8">
    <property type="entry name" value="HAD SUPERFAMILY HYDROLASE-LIKE, TYPE 3"/>
    <property type="match status" value="1"/>
</dbReference>